<evidence type="ECO:0000313" key="2">
    <source>
        <dbReference type="EMBL" id="KAL2812809.1"/>
    </source>
</evidence>
<comment type="caution">
    <text evidence="2">The sequence shown here is derived from an EMBL/GenBank/DDBJ whole genome shotgun (WGS) entry which is preliminary data.</text>
</comment>
<gene>
    <name evidence="2" type="ORF">BJX63DRAFT_234592</name>
</gene>
<dbReference type="EMBL" id="JBFXLT010000044">
    <property type="protein sequence ID" value="KAL2812809.1"/>
    <property type="molecule type" value="Genomic_DNA"/>
</dbReference>
<evidence type="ECO:0000256" key="1">
    <source>
        <dbReference type="SAM" id="MobiDB-lite"/>
    </source>
</evidence>
<proteinExistence type="predicted"/>
<organism evidence="2 3">
    <name type="scientific">Aspergillus granulosus</name>
    <dbReference type="NCBI Taxonomy" id="176169"/>
    <lineage>
        <taxon>Eukaryota</taxon>
        <taxon>Fungi</taxon>
        <taxon>Dikarya</taxon>
        <taxon>Ascomycota</taxon>
        <taxon>Pezizomycotina</taxon>
        <taxon>Eurotiomycetes</taxon>
        <taxon>Eurotiomycetidae</taxon>
        <taxon>Eurotiales</taxon>
        <taxon>Aspergillaceae</taxon>
        <taxon>Aspergillus</taxon>
        <taxon>Aspergillus subgen. Nidulantes</taxon>
    </lineage>
</organism>
<feature type="region of interest" description="Disordered" evidence="1">
    <location>
        <begin position="240"/>
        <end position="265"/>
    </location>
</feature>
<keyword evidence="3" id="KW-1185">Reference proteome</keyword>
<feature type="compositionally biased region" description="Polar residues" evidence="1">
    <location>
        <begin position="56"/>
        <end position="66"/>
    </location>
</feature>
<name>A0ABR4HBG5_9EURO</name>
<evidence type="ECO:0000313" key="3">
    <source>
        <dbReference type="Proteomes" id="UP001610334"/>
    </source>
</evidence>
<feature type="compositionally biased region" description="Polar residues" evidence="1">
    <location>
        <begin position="22"/>
        <end position="48"/>
    </location>
</feature>
<reference evidence="2 3" key="1">
    <citation type="submission" date="2024-07" db="EMBL/GenBank/DDBJ databases">
        <title>Section-level genome sequencing and comparative genomics of Aspergillus sections Usti and Cavernicolus.</title>
        <authorList>
            <consortium name="Lawrence Berkeley National Laboratory"/>
            <person name="Nybo J.L."/>
            <person name="Vesth T.C."/>
            <person name="Theobald S."/>
            <person name="Frisvad J.C."/>
            <person name="Larsen T.O."/>
            <person name="Kjaerboelling I."/>
            <person name="Rothschild-Mancinelli K."/>
            <person name="Lyhne E.K."/>
            <person name="Kogle M.E."/>
            <person name="Barry K."/>
            <person name="Clum A."/>
            <person name="Na H."/>
            <person name="Ledsgaard L."/>
            <person name="Lin J."/>
            <person name="Lipzen A."/>
            <person name="Kuo A."/>
            <person name="Riley R."/>
            <person name="Mondo S."/>
            <person name="Labutti K."/>
            <person name="Haridas S."/>
            <person name="Pangalinan J."/>
            <person name="Salamov A.A."/>
            <person name="Simmons B.A."/>
            <person name="Magnuson J.K."/>
            <person name="Chen J."/>
            <person name="Drula E."/>
            <person name="Henrissat B."/>
            <person name="Wiebenga A."/>
            <person name="Lubbers R.J."/>
            <person name="Gomes A.C."/>
            <person name="Makela M.R."/>
            <person name="Stajich J."/>
            <person name="Grigoriev I.V."/>
            <person name="Mortensen U.H."/>
            <person name="De Vries R.P."/>
            <person name="Baker S.E."/>
            <person name="Andersen M.R."/>
        </authorList>
    </citation>
    <scope>NUCLEOTIDE SEQUENCE [LARGE SCALE GENOMIC DNA]</scope>
    <source>
        <strain evidence="2 3">CBS 588.65</strain>
    </source>
</reference>
<feature type="region of interest" description="Disordered" evidence="1">
    <location>
        <begin position="1"/>
        <end position="89"/>
    </location>
</feature>
<sequence length="265" mass="27929">MSKDPEISASATLLDAPKSNDESSNPSTGTPGSRSQLNATAPQFTPQATKPYRSVLNATSTNSNDITARKLLGNQHSPPPHPESTSTDSTVIVSRVPNSGHIFGDHLLPGGKIRKPIEIKRPKEAKKLEESHIIGNHLLPGRRETQVSMMKPGDHPTAASVLTYAAASKPGFIAFSLPTPPKSANLSIASTAKAQNGSTLTSNAPAFNPMTLCLIPNNTTAPSGPANNIRRPAPAILESIHAPKPRKSSYGQGLQGSRYADPKCL</sequence>
<protein>
    <submittedName>
        <fullName evidence="2">Uncharacterized protein</fullName>
    </submittedName>
</protein>
<accession>A0ABR4HBG5</accession>
<dbReference type="Proteomes" id="UP001610334">
    <property type="component" value="Unassembled WGS sequence"/>
</dbReference>